<dbReference type="Proteomes" id="UP001385951">
    <property type="component" value="Unassembled WGS sequence"/>
</dbReference>
<evidence type="ECO:0000313" key="1">
    <source>
        <dbReference type="EMBL" id="KAK7689458.1"/>
    </source>
</evidence>
<sequence length="258" mass="28601">MTGYCTTLMSSSTISTWKSIHQNDATRRSSMNMAQSHISSSKICFSRSTPSSYPSLWVVQHRKIISLITLLLTAISVSLPQSSGLLDMNHVTQPFFDSDIFRHPQGSTRSILVTCSWYSSPTYTLLSESRPTVCEPILIAYNGRRTCGTSTAFTTHSIYFLCARSNVSPSHSSSATHADIILRASVVALHQCISLFGRGYKGPMIRSPPRLSSMIRIRLAQTRTHTQTHPHSSNSSHPVGFLNMNVPTLRFDDFVVLS</sequence>
<reference evidence="1 2" key="1">
    <citation type="submission" date="2022-09" db="EMBL/GenBank/DDBJ databases">
        <authorList>
            <person name="Palmer J.M."/>
        </authorList>
    </citation>
    <scope>NUCLEOTIDE SEQUENCE [LARGE SCALE GENOMIC DNA]</scope>
    <source>
        <strain evidence="1 2">DSM 7382</strain>
    </source>
</reference>
<dbReference type="EMBL" id="JASBNA010000008">
    <property type="protein sequence ID" value="KAK7689458.1"/>
    <property type="molecule type" value="Genomic_DNA"/>
</dbReference>
<name>A0AAW0G7T3_9APHY</name>
<gene>
    <name evidence="1" type="ORF">QCA50_007250</name>
</gene>
<evidence type="ECO:0000313" key="2">
    <source>
        <dbReference type="Proteomes" id="UP001385951"/>
    </source>
</evidence>
<keyword evidence="2" id="KW-1185">Reference proteome</keyword>
<protein>
    <submittedName>
        <fullName evidence="1">Uncharacterized protein</fullName>
    </submittedName>
</protein>
<dbReference type="AlphaFoldDB" id="A0AAW0G7T3"/>
<comment type="caution">
    <text evidence="1">The sequence shown here is derived from an EMBL/GenBank/DDBJ whole genome shotgun (WGS) entry which is preliminary data.</text>
</comment>
<accession>A0AAW0G7T3</accession>
<proteinExistence type="predicted"/>
<organism evidence="1 2">
    <name type="scientific">Cerrena zonata</name>
    <dbReference type="NCBI Taxonomy" id="2478898"/>
    <lineage>
        <taxon>Eukaryota</taxon>
        <taxon>Fungi</taxon>
        <taxon>Dikarya</taxon>
        <taxon>Basidiomycota</taxon>
        <taxon>Agaricomycotina</taxon>
        <taxon>Agaricomycetes</taxon>
        <taxon>Polyporales</taxon>
        <taxon>Cerrenaceae</taxon>
        <taxon>Cerrena</taxon>
    </lineage>
</organism>